<dbReference type="InterPro" id="IPR050364">
    <property type="entry name" value="Cytochrome_P450_fung"/>
</dbReference>
<feature type="transmembrane region" description="Helical" evidence="11">
    <location>
        <begin position="113"/>
        <end position="132"/>
    </location>
</feature>
<dbReference type="PROSITE" id="PS00086">
    <property type="entry name" value="CYTOCHROME_P450"/>
    <property type="match status" value="1"/>
</dbReference>
<dbReference type="Proteomes" id="UP000076154">
    <property type="component" value="Unassembled WGS sequence"/>
</dbReference>
<comment type="cofactor">
    <cofactor evidence="1 9">
        <name>heme</name>
        <dbReference type="ChEBI" id="CHEBI:30413"/>
    </cofactor>
</comment>
<comment type="caution">
    <text evidence="12">The sequence shown here is derived from an EMBL/GenBank/DDBJ whole genome shotgun (WGS) entry which is preliminary data.</text>
</comment>
<keyword evidence="6 10" id="KW-0560">Oxidoreductase</keyword>
<sequence length="523" mass="58250">MSGYAEAALKPPAAMGSLIILGGISLFVFLWLNRNSRKRPPLPPGPPADPILGHLRHIPLEHQEIQFYEWGKTYGDVIYLSLLGRSVVVLNSVQAATDLLDKRSAIYSDRPRLMVFELLGFLDYGLPMMPYGKQFQQHRRMFHEHLLADRAISFRPIQLREAHVLLQNLLSGVDLEHVIHRFSTAVVIEVAFGHQVTSDNDTYVKIAEEAGVVINNAGHTGGTPMDVFPFLRYFPSWFPGAYYAGYARDNRPIIDHLHDYPFEEVQKAIASGTAKPCFLSHHLEALNREGENYRYSPEDIKGASGMMYLAAADTTASSLSTFFLAMVLHPECQVKAQKEIDAVIGSERLPEFSDRGSLPYVDCIIQETLRWNNAAPLGVPHRSMEDDIYKGMFIPKGSIIIPNTRAMTLDERIYADPHSFNPSRYLPKPDGNGEPFPVGPFGFGRRICPGRHLAEASLWSAAASVLATMTILKATGKDGNAITPEAEYSFGLVSHPLPYQCRIEPRSGAARDLIARVDISESY</sequence>
<evidence type="ECO:0000256" key="6">
    <source>
        <dbReference type="ARBA" id="ARBA00023002"/>
    </source>
</evidence>
<keyword evidence="5 9" id="KW-0479">Metal-binding</keyword>
<dbReference type="OrthoDB" id="2789670at2759"/>
<evidence type="ECO:0000256" key="3">
    <source>
        <dbReference type="ARBA" id="ARBA00010617"/>
    </source>
</evidence>
<dbReference type="InterPro" id="IPR002401">
    <property type="entry name" value="Cyt_P450_E_grp-I"/>
</dbReference>
<comment type="similarity">
    <text evidence="3 10">Belongs to the cytochrome P450 family.</text>
</comment>
<dbReference type="CDD" id="cd11065">
    <property type="entry name" value="CYP64-like"/>
    <property type="match status" value="1"/>
</dbReference>
<dbReference type="GO" id="GO:0016705">
    <property type="term" value="F:oxidoreductase activity, acting on paired donors, with incorporation or reduction of molecular oxygen"/>
    <property type="evidence" value="ECO:0007669"/>
    <property type="project" value="InterPro"/>
</dbReference>
<dbReference type="InterPro" id="IPR001128">
    <property type="entry name" value="Cyt_P450"/>
</dbReference>
<feature type="binding site" description="axial binding residue" evidence="9">
    <location>
        <position position="448"/>
    </location>
    <ligand>
        <name>heme</name>
        <dbReference type="ChEBI" id="CHEBI:30413"/>
    </ligand>
    <ligandPart>
        <name>Fe</name>
        <dbReference type="ChEBI" id="CHEBI:18248"/>
    </ligandPart>
</feature>
<gene>
    <name evidence="12" type="ORF">Hypma_001246</name>
</gene>
<dbReference type="GO" id="GO:0005506">
    <property type="term" value="F:iron ion binding"/>
    <property type="evidence" value="ECO:0007669"/>
    <property type="project" value="InterPro"/>
</dbReference>
<evidence type="ECO:0000313" key="13">
    <source>
        <dbReference type="Proteomes" id="UP000076154"/>
    </source>
</evidence>
<evidence type="ECO:0000256" key="10">
    <source>
        <dbReference type="RuleBase" id="RU000461"/>
    </source>
</evidence>
<proteinExistence type="inferred from homology"/>
<dbReference type="GO" id="GO:0020037">
    <property type="term" value="F:heme binding"/>
    <property type="evidence" value="ECO:0007669"/>
    <property type="project" value="InterPro"/>
</dbReference>
<dbReference type="PRINTS" id="PR00463">
    <property type="entry name" value="EP450I"/>
</dbReference>
<dbReference type="InterPro" id="IPR036396">
    <property type="entry name" value="Cyt_P450_sf"/>
</dbReference>
<evidence type="ECO:0008006" key="14">
    <source>
        <dbReference type="Google" id="ProtNLM"/>
    </source>
</evidence>
<dbReference type="PANTHER" id="PTHR46300">
    <property type="entry name" value="P450, PUTATIVE (EUROFUNG)-RELATED-RELATED"/>
    <property type="match status" value="1"/>
</dbReference>
<dbReference type="AlphaFoldDB" id="A0A369J637"/>
<dbReference type="PANTHER" id="PTHR46300:SF5">
    <property type="entry name" value="CYTOCHROME P450"/>
    <property type="match status" value="1"/>
</dbReference>
<evidence type="ECO:0000256" key="1">
    <source>
        <dbReference type="ARBA" id="ARBA00001971"/>
    </source>
</evidence>
<evidence type="ECO:0000313" key="12">
    <source>
        <dbReference type="EMBL" id="RDB17531.1"/>
    </source>
</evidence>
<dbReference type="GO" id="GO:0004497">
    <property type="term" value="F:monooxygenase activity"/>
    <property type="evidence" value="ECO:0007669"/>
    <property type="project" value="UniProtKB-KW"/>
</dbReference>
<evidence type="ECO:0000256" key="7">
    <source>
        <dbReference type="ARBA" id="ARBA00023004"/>
    </source>
</evidence>
<evidence type="ECO:0000256" key="9">
    <source>
        <dbReference type="PIRSR" id="PIRSR602401-1"/>
    </source>
</evidence>
<evidence type="ECO:0000256" key="2">
    <source>
        <dbReference type="ARBA" id="ARBA00005179"/>
    </source>
</evidence>
<comment type="pathway">
    <text evidence="2">Secondary metabolite biosynthesis.</text>
</comment>
<dbReference type="InParanoid" id="A0A369J637"/>
<keyword evidence="8 10" id="KW-0503">Monooxygenase</keyword>
<protein>
    <recommendedName>
        <fullName evidence="14">O-methylsterigmatocystin oxidoreductase</fullName>
    </recommendedName>
</protein>
<feature type="transmembrane region" description="Helical" evidence="11">
    <location>
        <begin position="12"/>
        <end position="32"/>
    </location>
</feature>
<keyword evidence="4 9" id="KW-0349">Heme</keyword>
<dbReference type="STRING" id="39966.A0A369J637"/>
<keyword evidence="7 9" id="KW-0408">Iron</keyword>
<dbReference type="SUPFAM" id="SSF48264">
    <property type="entry name" value="Cytochrome P450"/>
    <property type="match status" value="1"/>
</dbReference>
<keyword evidence="11" id="KW-0812">Transmembrane</keyword>
<dbReference type="EMBL" id="LUEZ02000110">
    <property type="protein sequence ID" value="RDB17531.1"/>
    <property type="molecule type" value="Genomic_DNA"/>
</dbReference>
<keyword evidence="11" id="KW-0472">Membrane</keyword>
<evidence type="ECO:0000256" key="4">
    <source>
        <dbReference type="ARBA" id="ARBA00022617"/>
    </source>
</evidence>
<evidence type="ECO:0000256" key="8">
    <source>
        <dbReference type="ARBA" id="ARBA00023033"/>
    </source>
</evidence>
<evidence type="ECO:0000256" key="5">
    <source>
        <dbReference type="ARBA" id="ARBA00022723"/>
    </source>
</evidence>
<dbReference type="Pfam" id="PF00067">
    <property type="entry name" value="p450"/>
    <property type="match status" value="1"/>
</dbReference>
<organism evidence="12 13">
    <name type="scientific">Hypsizygus marmoreus</name>
    <name type="common">White beech mushroom</name>
    <name type="synonym">Agaricus marmoreus</name>
    <dbReference type="NCBI Taxonomy" id="39966"/>
    <lineage>
        <taxon>Eukaryota</taxon>
        <taxon>Fungi</taxon>
        <taxon>Dikarya</taxon>
        <taxon>Basidiomycota</taxon>
        <taxon>Agaricomycotina</taxon>
        <taxon>Agaricomycetes</taxon>
        <taxon>Agaricomycetidae</taxon>
        <taxon>Agaricales</taxon>
        <taxon>Tricholomatineae</taxon>
        <taxon>Lyophyllaceae</taxon>
        <taxon>Hypsizygus</taxon>
    </lineage>
</organism>
<dbReference type="PRINTS" id="PR00385">
    <property type="entry name" value="P450"/>
</dbReference>
<dbReference type="Gene3D" id="1.10.630.10">
    <property type="entry name" value="Cytochrome P450"/>
    <property type="match status" value="1"/>
</dbReference>
<keyword evidence="13" id="KW-1185">Reference proteome</keyword>
<keyword evidence="11" id="KW-1133">Transmembrane helix</keyword>
<evidence type="ECO:0000256" key="11">
    <source>
        <dbReference type="SAM" id="Phobius"/>
    </source>
</evidence>
<dbReference type="InterPro" id="IPR017972">
    <property type="entry name" value="Cyt_P450_CS"/>
</dbReference>
<name>A0A369J637_HYPMA</name>
<reference evidence="12" key="1">
    <citation type="submission" date="2018-04" db="EMBL/GenBank/DDBJ databases">
        <title>Whole genome sequencing of Hypsizygus marmoreus.</title>
        <authorList>
            <person name="Choi I.-G."/>
            <person name="Min B."/>
            <person name="Kim J.-G."/>
            <person name="Kim S."/>
            <person name="Oh Y.-L."/>
            <person name="Kong W.-S."/>
            <person name="Park H."/>
            <person name="Jeong J."/>
            <person name="Song E.-S."/>
        </authorList>
    </citation>
    <scope>NUCLEOTIDE SEQUENCE [LARGE SCALE GENOMIC DNA]</scope>
    <source>
        <strain evidence="12">51987-8</strain>
    </source>
</reference>
<accession>A0A369J637</accession>